<keyword evidence="7" id="KW-1185">Reference proteome</keyword>
<organism evidence="6 7">
    <name type="scientific">Simiaoa sunii</name>
    <dbReference type="NCBI Taxonomy" id="2763672"/>
    <lineage>
        <taxon>Bacteria</taxon>
        <taxon>Bacillati</taxon>
        <taxon>Bacillota</taxon>
        <taxon>Clostridia</taxon>
        <taxon>Lachnospirales</taxon>
        <taxon>Lachnospiraceae</taxon>
        <taxon>Simiaoa</taxon>
    </lineage>
</organism>
<dbReference type="InterPro" id="IPR036866">
    <property type="entry name" value="RibonucZ/Hydroxyglut_hydro"/>
</dbReference>
<dbReference type="Proteomes" id="UP000515981">
    <property type="component" value="Chromosome"/>
</dbReference>
<dbReference type="EMBL" id="CP060633">
    <property type="protein sequence ID" value="QNM01505.1"/>
    <property type="molecule type" value="Genomic_DNA"/>
</dbReference>
<keyword evidence="4" id="KW-0862">Zinc</keyword>
<protein>
    <submittedName>
        <fullName evidence="6">MBL fold metallo-hydrolase</fullName>
    </submittedName>
</protein>
<dbReference type="Gene3D" id="3.60.15.10">
    <property type="entry name" value="Ribonuclease Z/Hydroxyacylglutathione hydrolase-like"/>
    <property type="match status" value="1"/>
</dbReference>
<evidence type="ECO:0000256" key="3">
    <source>
        <dbReference type="ARBA" id="ARBA00022801"/>
    </source>
</evidence>
<accession>A0A7G9FSH3</accession>
<name>A0A7G9FSH3_9FIRM</name>
<dbReference type="KEGG" id="ssun:H9Q77_10285"/>
<feature type="domain" description="Metallo-beta-lactamase" evidence="5">
    <location>
        <begin position="15"/>
        <end position="203"/>
    </location>
</feature>
<keyword evidence="3 6" id="KW-0378">Hydrolase</keyword>
<dbReference type="CDD" id="cd06262">
    <property type="entry name" value="metallo-hydrolase-like_MBL-fold"/>
    <property type="match status" value="1"/>
</dbReference>
<comment type="cofactor">
    <cofactor evidence="1">
        <name>Zn(2+)</name>
        <dbReference type="ChEBI" id="CHEBI:29105"/>
    </cofactor>
</comment>
<dbReference type="AlphaFoldDB" id="A0A7G9FSH3"/>
<sequence length="220" mass="24022">MSNIRIGHMLLGIYQTNCYFVYREGSDQALVFDPADHGEKIEEALEQNGLHTAAVFLTHGHFDHISGCEELKAAADAYAGEHGENPVKIYAGEAEKKFLLDTKNNLSKAMGSPVTVIADVYLKDGEELDLDGIRIQVLATPGHTAGGVSYYFPEGGFLICGDTLFQESVGRTDFPTGSMSTLVRSVKEKLFTLPEETVVYPGHGDSTTIGHEKKYNPFCV</sequence>
<gene>
    <name evidence="6" type="ORF">H9Q77_10285</name>
</gene>
<keyword evidence="2" id="KW-0479">Metal-binding</keyword>
<dbReference type="PANTHER" id="PTHR46233">
    <property type="entry name" value="HYDROXYACYLGLUTATHIONE HYDROLASE GLOC"/>
    <property type="match status" value="1"/>
</dbReference>
<proteinExistence type="predicted"/>
<evidence type="ECO:0000259" key="5">
    <source>
        <dbReference type="SMART" id="SM00849"/>
    </source>
</evidence>
<dbReference type="PANTHER" id="PTHR46233:SF3">
    <property type="entry name" value="HYDROXYACYLGLUTATHIONE HYDROLASE GLOC"/>
    <property type="match status" value="1"/>
</dbReference>
<dbReference type="Pfam" id="PF00753">
    <property type="entry name" value="Lactamase_B"/>
    <property type="match status" value="1"/>
</dbReference>
<reference evidence="6 7" key="1">
    <citation type="submission" date="2020-08" db="EMBL/GenBank/DDBJ databases">
        <authorList>
            <person name="Liu C."/>
            <person name="Sun Q."/>
        </authorList>
    </citation>
    <scope>NUCLEOTIDE SEQUENCE [LARGE SCALE GENOMIC DNA]</scope>
    <source>
        <strain evidence="6 7">NSJ-8</strain>
    </source>
</reference>
<dbReference type="SMART" id="SM00849">
    <property type="entry name" value="Lactamase_B"/>
    <property type="match status" value="1"/>
</dbReference>
<dbReference type="SUPFAM" id="SSF56281">
    <property type="entry name" value="Metallo-hydrolase/oxidoreductase"/>
    <property type="match status" value="1"/>
</dbReference>
<evidence type="ECO:0000256" key="4">
    <source>
        <dbReference type="ARBA" id="ARBA00022833"/>
    </source>
</evidence>
<evidence type="ECO:0000256" key="2">
    <source>
        <dbReference type="ARBA" id="ARBA00022723"/>
    </source>
</evidence>
<dbReference type="InterPro" id="IPR051453">
    <property type="entry name" value="MBL_Glyoxalase_II"/>
</dbReference>
<evidence type="ECO:0000256" key="1">
    <source>
        <dbReference type="ARBA" id="ARBA00001947"/>
    </source>
</evidence>
<dbReference type="GO" id="GO:0046872">
    <property type="term" value="F:metal ion binding"/>
    <property type="evidence" value="ECO:0007669"/>
    <property type="project" value="UniProtKB-KW"/>
</dbReference>
<dbReference type="RefSeq" id="WP_249325437.1">
    <property type="nucleotide sequence ID" value="NZ_CP060633.1"/>
</dbReference>
<dbReference type="InterPro" id="IPR001279">
    <property type="entry name" value="Metallo-B-lactamas"/>
</dbReference>
<evidence type="ECO:0000313" key="7">
    <source>
        <dbReference type="Proteomes" id="UP000515981"/>
    </source>
</evidence>
<evidence type="ECO:0000313" key="6">
    <source>
        <dbReference type="EMBL" id="QNM01505.1"/>
    </source>
</evidence>
<dbReference type="GO" id="GO:0016787">
    <property type="term" value="F:hydrolase activity"/>
    <property type="evidence" value="ECO:0007669"/>
    <property type="project" value="UniProtKB-KW"/>
</dbReference>